<proteinExistence type="predicted"/>
<keyword evidence="2" id="KW-1185">Reference proteome</keyword>
<dbReference type="AlphaFoldDB" id="A0A8K0HMI5"/>
<sequence>MESEFIALDKCGEEAEWLRHFLEDVPRWPKPCATVSIHCDSHNDRKGTNVMYNEKRGRFKGELVGHNSLETLAEPGKMSMAKTDITVRTEECQEGILCEVYHLYINDSKVEGHRKNDSKEFELVFSQIRIGDKDKAIFQVRWKDSWEVHDPELLVVRCILGDICF</sequence>
<dbReference type="OrthoDB" id="1645289at2759"/>
<organism evidence="1 2">
    <name type="scientific">Rhamnella rubrinervis</name>
    <dbReference type="NCBI Taxonomy" id="2594499"/>
    <lineage>
        <taxon>Eukaryota</taxon>
        <taxon>Viridiplantae</taxon>
        <taxon>Streptophyta</taxon>
        <taxon>Embryophyta</taxon>
        <taxon>Tracheophyta</taxon>
        <taxon>Spermatophyta</taxon>
        <taxon>Magnoliopsida</taxon>
        <taxon>eudicotyledons</taxon>
        <taxon>Gunneridae</taxon>
        <taxon>Pentapetalae</taxon>
        <taxon>rosids</taxon>
        <taxon>fabids</taxon>
        <taxon>Rosales</taxon>
        <taxon>Rhamnaceae</taxon>
        <taxon>rhamnoid group</taxon>
        <taxon>Rhamneae</taxon>
        <taxon>Rhamnella</taxon>
    </lineage>
</organism>
<protein>
    <submittedName>
        <fullName evidence="1">Uncharacterized protein</fullName>
    </submittedName>
</protein>
<reference evidence="1" key="1">
    <citation type="submission" date="2020-03" db="EMBL/GenBank/DDBJ databases">
        <title>A high-quality chromosome-level genome assembly of a woody plant with both climbing and erect habits, Rhamnella rubrinervis.</title>
        <authorList>
            <person name="Lu Z."/>
            <person name="Yang Y."/>
            <person name="Zhu X."/>
            <person name="Sun Y."/>
        </authorList>
    </citation>
    <scope>NUCLEOTIDE SEQUENCE</scope>
    <source>
        <strain evidence="1">BYM</strain>
        <tissue evidence="1">Leaf</tissue>
    </source>
</reference>
<evidence type="ECO:0000313" key="2">
    <source>
        <dbReference type="Proteomes" id="UP000796880"/>
    </source>
</evidence>
<comment type="caution">
    <text evidence="1">The sequence shown here is derived from an EMBL/GenBank/DDBJ whole genome shotgun (WGS) entry which is preliminary data.</text>
</comment>
<gene>
    <name evidence="1" type="ORF">FNV43_RR00263</name>
</gene>
<accession>A0A8K0HMI5</accession>
<name>A0A8K0HMI5_9ROSA</name>
<dbReference type="Proteomes" id="UP000796880">
    <property type="component" value="Unassembled WGS sequence"/>
</dbReference>
<evidence type="ECO:0000313" key="1">
    <source>
        <dbReference type="EMBL" id="KAF3455626.1"/>
    </source>
</evidence>
<dbReference type="EMBL" id="VOIH02000001">
    <property type="protein sequence ID" value="KAF3455626.1"/>
    <property type="molecule type" value="Genomic_DNA"/>
</dbReference>